<dbReference type="EMBL" id="CP151505">
    <property type="protein sequence ID" value="WZN62038.1"/>
    <property type="molecule type" value="Genomic_DNA"/>
</dbReference>
<protein>
    <recommendedName>
        <fullName evidence="3">COMM domain-containing protein</fullName>
    </recommendedName>
</protein>
<name>A0AAX4P7V8_9CHLO</name>
<gene>
    <name evidence="1" type="ORF">HKI87_05g35740</name>
</gene>
<keyword evidence="2" id="KW-1185">Reference proteome</keyword>
<reference evidence="1 2" key="1">
    <citation type="submission" date="2024-03" db="EMBL/GenBank/DDBJ databases">
        <title>Complete genome sequence of the green alga Chloropicon roscoffensis RCC1871.</title>
        <authorList>
            <person name="Lemieux C."/>
            <person name="Pombert J.-F."/>
            <person name="Otis C."/>
            <person name="Turmel M."/>
        </authorList>
    </citation>
    <scope>NUCLEOTIDE SEQUENCE [LARGE SCALE GENOMIC DNA]</scope>
    <source>
        <strain evidence="1 2">RCC1871</strain>
    </source>
</reference>
<accession>A0AAX4P7V8</accession>
<evidence type="ECO:0000313" key="1">
    <source>
        <dbReference type="EMBL" id="WZN62038.1"/>
    </source>
</evidence>
<evidence type="ECO:0000313" key="2">
    <source>
        <dbReference type="Proteomes" id="UP001472866"/>
    </source>
</evidence>
<proteinExistence type="predicted"/>
<sequence length="82" mass="8898">MATDAQEELVQSMISLPKLDGVSWRVVDQATEDPKVELDLKVVDEGAAGALKFKAGRPMLTVLTDSLKRVKNELQSVSGSQK</sequence>
<organism evidence="1 2">
    <name type="scientific">Chloropicon roscoffensis</name>
    <dbReference type="NCBI Taxonomy" id="1461544"/>
    <lineage>
        <taxon>Eukaryota</taxon>
        <taxon>Viridiplantae</taxon>
        <taxon>Chlorophyta</taxon>
        <taxon>Chloropicophyceae</taxon>
        <taxon>Chloropicales</taxon>
        <taxon>Chloropicaceae</taxon>
        <taxon>Chloropicon</taxon>
    </lineage>
</organism>
<dbReference type="Proteomes" id="UP001472866">
    <property type="component" value="Chromosome 05"/>
</dbReference>
<evidence type="ECO:0008006" key="3">
    <source>
        <dbReference type="Google" id="ProtNLM"/>
    </source>
</evidence>
<dbReference type="AlphaFoldDB" id="A0AAX4P7V8"/>